<dbReference type="CDD" id="cd05466">
    <property type="entry name" value="PBP2_LTTR_substrate"/>
    <property type="match status" value="1"/>
</dbReference>
<feature type="domain" description="HTH lysR-type" evidence="5">
    <location>
        <begin position="1"/>
        <end position="20"/>
    </location>
</feature>
<organism evidence="6 7">
    <name type="scientific">Devosia algicola</name>
    <dbReference type="NCBI Taxonomy" id="3026418"/>
    <lineage>
        <taxon>Bacteria</taxon>
        <taxon>Pseudomonadati</taxon>
        <taxon>Pseudomonadota</taxon>
        <taxon>Alphaproteobacteria</taxon>
        <taxon>Hyphomicrobiales</taxon>
        <taxon>Devosiaceae</taxon>
        <taxon>Devosia</taxon>
    </lineage>
</organism>
<dbReference type="PANTHER" id="PTHR30419:SF30">
    <property type="entry name" value="LYSR FAMILY TRANSCRIPTIONAL REGULATOR"/>
    <property type="match status" value="1"/>
</dbReference>
<keyword evidence="4" id="KW-0804">Transcription</keyword>
<accession>A0ABY7YQ77</accession>
<protein>
    <submittedName>
        <fullName evidence="6">LysR family transcriptional regulator</fullName>
    </submittedName>
</protein>
<dbReference type="EMBL" id="CP118246">
    <property type="protein sequence ID" value="WDR03468.1"/>
    <property type="molecule type" value="Genomic_DNA"/>
</dbReference>
<dbReference type="PROSITE" id="PS50931">
    <property type="entry name" value="HTH_LYSR"/>
    <property type="match status" value="1"/>
</dbReference>
<keyword evidence="2" id="KW-0805">Transcription regulation</keyword>
<dbReference type="InterPro" id="IPR050950">
    <property type="entry name" value="HTH-type_LysR_regulators"/>
</dbReference>
<dbReference type="InterPro" id="IPR005119">
    <property type="entry name" value="LysR_subst-bd"/>
</dbReference>
<keyword evidence="3" id="KW-0238">DNA-binding</keyword>
<keyword evidence="7" id="KW-1185">Reference proteome</keyword>
<dbReference type="PANTHER" id="PTHR30419">
    <property type="entry name" value="HTH-TYPE TRANSCRIPTIONAL REGULATOR YBHD"/>
    <property type="match status" value="1"/>
</dbReference>
<dbReference type="Pfam" id="PF03466">
    <property type="entry name" value="LysR_substrate"/>
    <property type="match status" value="1"/>
</dbReference>
<evidence type="ECO:0000259" key="5">
    <source>
        <dbReference type="PROSITE" id="PS50931"/>
    </source>
</evidence>
<evidence type="ECO:0000256" key="3">
    <source>
        <dbReference type="ARBA" id="ARBA00023125"/>
    </source>
</evidence>
<dbReference type="RefSeq" id="WP_282219862.1">
    <property type="nucleotide sequence ID" value="NZ_CP118246.1"/>
</dbReference>
<proteinExistence type="inferred from homology"/>
<dbReference type="InterPro" id="IPR000847">
    <property type="entry name" value="LysR_HTH_N"/>
</dbReference>
<gene>
    <name evidence="6" type="ORF">PSQ19_05040</name>
</gene>
<sequence length="151" mass="16702">MRAYYGVELFKRLARGVQPTVFALALEPHARRMLRDMSESQAEMDAIAAGSSGRISVGVGASFIHIVSDTIDEFARHFPLVQFTVTTDHANNLRQALLSNRIDCYLGMANKELEDSIFDVDLIFSDAFVGICAPDHPFVNRAMRPDQAPGT</sequence>
<evidence type="ECO:0000313" key="6">
    <source>
        <dbReference type="EMBL" id="WDR03468.1"/>
    </source>
</evidence>
<dbReference type="Gene3D" id="3.40.190.10">
    <property type="entry name" value="Periplasmic binding protein-like II"/>
    <property type="match status" value="1"/>
</dbReference>
<comment type="similarity">
    <text evidence="1">Belongs to the LysR transcriptional regulatory family.</text>
</comment>
<reference evidence="6 7" key="1">
    <citation type="submission" date="2023-02" db="EMBL/GenBank/DDBJ databases">
        <title>Devosia algicola sp. nov., isolated from the phycosphere of marine algae.</title>
        <authorList>
            <person name="Kim J.M."/>
            <person name="Lee J.K."/>
            <person name="Choi B.J."/>
            <person name="Bayburt H."/>
            <person name="Jeon C.O."/>
        </authorList>
    </citation>
    <scope>NUCLEOTIDE SEQUENCE [LARGE SCALE GENOMIC DNA]</scope>
    <source>
        <strain evidence="6 7">G20-9</strain>
    </source>
</reference>
<evidence type="ECO:0000256" key="4">
    <source>
        <dbReference type="ARBA" id="ARBA00023163"/>
    </source>
</evidence>
<evidence type="ECO:0000256" key="2">
    <source>
        <dbReference type="ARBA" id="ARBA00023015"/>
    </source>
</evidence>
<evidence type="ECO:0000256" key="1">
    <source>
        <dbReference type="ARBA" id="ARBA00009437"/>
    </source>
</evidence>
<name>A0ABY7YQ77_9HYPH</name>
<dbReference type="InterPro" id="IPR036388">
    <property type="entry name" value="WH-like_DNA-bd_sf"/>
</dbReference>
<dbReference type="Proteomes" id="UP001220530">
    <property type="component" value="Chromosome"/>
</dbReference>
<evidence type="ECO:0000313" key="7">
    <source>
        <dbReference type="Proteomes" id="UP001220530"/>
    </source>
</evidence>
<dbReference type="Gene3D" id="1.10.10.10">
    <property type="entry name" value="Winged helix-like DNA-binding domain superfamily/Winged helix DNA-binding domain"/>
    <property type="match status" value="1"/>
</dbReference>
<dbReference type="SUPFAM" id="SSF53850">
    <property type="entry name" value="Periplasmic binding protein-like II"/>
    <property type="match status" value="1"/>
</dbReference>